<gene>
    <name evidence="2" type="ORF">SAMN05216550_1144</name>
</gene>
<dbReference type="Proteomes" id="UP000183529">
    <property type="component" value="Unassembled WGS sequence"/>
</dbReference>
<keyword evidence="2" id="KW-0547">Nucleotide-binding</keyword>
<comment type="caution">
    <text evidence="2">The sequence shown here is derived from an EMBL/GenBank/DDBJ whole genome shotgun (WGS) entry which is preliminary data.</text>
</comment>
<reference evidence="2 3" key="1">
    <citation type="submission" date="2016-10" db="EMBL/GenBank/DDBJ databases">
        <authorList>
            <person name="Varghese N."/>
            <person name="Submissions S."/>
        </authorList>
    </citation>
    <scope>NUCLEOTIDE SEQUENCE [LARGE SCALE GENOMIC DNA]</scope>
    <source>
        <strain evidence="2 3">LMG 22274</strain>
    </source>
</reference>
<evidence type="ECO:0000313" key="2">
    <source>
        <dbReference type="EMBL" id="SEK04035.1"/>
    </source>
</evidence>
<dbReference type="Gene3D" id="3.40.50.300">
    <property type="entry name" value="P-loop containing nucleotide triphosphate hydrolases"/>
    <property type="match status" value="1"/>
</dbReference>
<dbReference type="RefSeq" id="WP_074985592.1">
    <property type="nucleotide sequence ID" value="NZ_CADFGN010000012.1"/>
</dbReference>
<feature type="region of interest" description="Disordered" evidence="1">
    <location>
        <begin position="271"/>
        <end position="317"/>
    </location>
</feature>
<dbReference type="AlphaFoldDB" id="A0AAQ1GJX9"/>
<keyword evidence="2" id="KW-0067">ATP-binding</keyword>
<protein>
    <submittedName>
        <fullName evidence="2">Plasmid and phage replicative helicase</fullName>
    </submittedName>
</protein>
<dbReference type="InterPro" id="IPR038724">
    <property type="entry name" value="RepA"/>
</dbReference>
<sequence>MSLANYRLDVRAALTAPPPNLDYVLPGLLAATVGALVGPGASGKTMLLMQTACDIAAGAPIGGGILTTGFLNGEGAPVVLVFAEESHAVIHHRLQAAIQGMQSMREFKSASACSALAERLSKNLHIYPMGGAARDARWSVGRSQGDAKVMVEACQGARLVVVDPLRRFHAGEENDAAHMSAVVEAFEGIATETGAAVILSHHTNRNSALAGAGELASAARGSSALTDGVRWQANLSAISDQMASRLGILESERASFMRLDIAKANYMSMPPPTVLRRDSTAGTLSIRQSAPTQARKRIPRRTGATYDSESVRGRDAG</sequence>
<keyword evidence="2" id="KW-0347">Helicase</keyword>
<dbReference type="SUPFAM" id="SSF52540">
    <property type="entry name" value="P-loop containing nucleoside triphosphate hydrolases"/>
    <property type="match status" value="1"/>
</dbReference>
<keyword evidence="2" id="KW-0378">Hydrolase</keyword>
<dbReference type="Pfam" id="PF13481">
    <property type="entry name" value="AAA_25"/>
    <property type="match status" value="1"/>
</dbReference>
<name>A0AAQ1GJX9_9BURK</name>
<evidence type="ECO:0000256" key="1">
    <source>
        <dbReference type="SAM" id="MobiDB-lite"/>
    </source>
</evidence>
<dbReference type="EMBL" id="FNZM01000014">
    <property type="protein sequence ID" value="SEK04035.1"/>
    <property type="molecule type" value="Genomic_DNA"/>
</dbReference>
<feature type="compositionally biased region" description="Polar residues" evidence="1">
    <location>
        <begin position="280"/>
        <end position="292"/>
    </location>
</feature>
<organism evidence="2 3">
    <name type="scientific">Paraburkholderia tropica</name>
    <dbReference type="NCBI Taxonomy" id="92647"/>
    <lineage>
        <taxon>Bacteria</taxon>
        <taxon>Pseudomonadati</taxon>
        <taxon>Pseudomonadota</taxon>
        <taxon>Betaproteobacteria</taxon>
        <taxon>Burkholderiales</taxon>
        <taxon>Burkholderiaceae</taxon>
        <taxon>Paraburkholderia</taxon>
    </lineage>
</organism>
<dbReference type="GO" id="GO:0004386">
    <property type="term" value="F:helicase activity"/>
    <property type="evidence" value="ECO:0007669"/>
    <property type="project" value="UniProtKB-KW"/>
</dbReference>
<dbReference type="InterPro" id="IPR027417">
    <property type="entry name" value="P-loop_NTPase"/>
</dbReference>
<evidence type="ECO:0000313" key="3">
    <source>
        <dbReference type="Proteomes" id="UP000183529"/>
    </source>
</evidence>
<proteinExistence type="predicted"/>
<dbReference type="CDD" id="cd01125">
    <property type="entry name" value="RepA_RSF1010_like"/>
    <property type="match status" value="1"/>
</dbReference>
<accession>A0AAQ1GJX9</accession>